<evidence type="ECO:0000313" key="10">
    <source>
        <dbReference type="Proteomes" id="UP000289738"/>
    </source>
</evidence>
<evidence type="ECO:0000256" key="4">
    <source>
        <dbReference type="ARBA" id="ARBA00022968"/>
    </source>
</evidence>
<evidence type="ECO:0000256" key="6">
    <source>
        <dbReference type="ARBA" id="ARBA00023136"/>
    </source>
</evidence>
<comment type="similarity">
    <text evidence="2">Belongs to the PC-esterase family. TBL subfamily.</text>
</comment>
<gene>
    <name evidence="9" type="ORF">Ahy_A03g013499</name>
</gene>
<keyword evidence="5" id="KW-1133">Transmembrane helix</keyword>
<dbReference type="GO" id="GO:0016020">
    <property type="term" value="C:membrane"/>
    <property type="evidence" value="ECO:0007669"/>
    <property type="project" value="UniProtKB-SubCell"/>
</dbReference>
<evidence type="ECO:0000259" key="7">
    <source>
        <dbReference type="Pfam" id="PF13839"/>
    </source>
</evidence>
<dbReference type="GO" id="GO:0005794">
    <property type="term" value="C:Golgi apparatus"/>
    <property type="evidence" value="ECO:0007669"/>
    <property type="project" value="TreeGrafter"/>
</dbReference>
<dbReference type="Proteomes" id="UP000289738">
    <property type="component" value="Chromosome A03"/>
</dbReference>
<dbReference type="InterPro" id="IPR026057">
    <property type="entry name" value="TBL_C"/>
</dbReference>
<keyword evidence="10" id="KW-1185">Reference proteome</keyword>
<comment type="subcellular location">
    <subcellularLocation>
        <location evidence="1">Membrane</location>
        <topology evidence="1">Single-pass membrane protein</topology>
    </subcellularLocation>
</comment>
<accession>A0A445DVG6</accession>
<dbReference type="EMBL" id="SDMP01000003">
    <property type="protein sequence ID" value="RYR67192.1"/>
    <property type="molecule type" value="Genomic_DNA"/>
</dbReference>
<dbReference type="PANTHER" id="PTHR32285:SF219">
    <property type="entry name" value="PROTEIN TRICHOME BIREFRINGENCE-LIKE 24"/>
    <property type="match status" value="1"/>
</dbReference>
<name>A0A445DVG6_ARAHY</name>
<dbReference type="Pfam" id="PF13839">
    <property type="entry name" value="PC-Esterase"/>
    <property type="match status" value="1"/>
</dbReference>
<reference evidence="9 10" key="1">
    <citation type="submission" date="2019-01" db="EMBL/GenBank/DDBJ databases">
        <title>Sequencing of cultivated peanut Arachis hypogaea provides insights into genome evolution and oil improvement.</title>
        <authorList>
            <person name="Chen X."/>
        </authorList>
    </citation>
    <scope>NUCLEOTIDE SEQUENCE [LARGE SCALE GENOMIC DNA]</scope>
    <source>
        <strain evidence="10">cv. Fuhuasheng</strain>
        <tissue evidence="9">Leaves</tissue>
    </source>
</reference>
<evidence type="ECO:0000256" key="3">
    <source>
        <dbReference type="ARBA" id="ARBA00022692"/>
    </source>
</evidence>
<evidence type="ECO:0000313" key="9">
    <source>
        <dbReference type="EMBL" id="RYR67192.1"/>
    </source>
</evidence>
<dbReference type="InterPro" id="IPR029962">
    <property type="entry name" value="TBL"/>
</dbReference>
<feature type="domain" description="Trichome birefringence-like C-terminal" evidence="7">
    <location>
        <begin position="64"/>
        <end position="189"/>
    </location>
</feature>
<evidence type="ECO:0000256" key="2">
    <source>
        <dbReference type="ARBA" id="ARBA00007727"/>
    </source>
</evidence>
<comment type="caution">
    <text evidence="9">The sequence shown here is derived from an EMBL/GenBank/DDBJ whole genome shotgun (WGS) entry which is preliminary data.</text>
</comment>
<evidence type="ECO:0000256" key="5">
    <source>
        <dbReference type="ARBA" id="ARBA00022989"/>
    </source>
</evidence>
<keyword evidence="6" id="KW-0472">Membrane</keyword>
<dbReference type="GO" id="GO:0016413">
    <property type="term" value="F:O-acetyltransferase activity"/>
    <property type="evidence" value="ECO:0007669"/>
    <property type="project" value="InterPro"/>
</dbReference>
<organism evidence="9 10">
    <name type="scientific">Arachis hypogaea</name>
    <name type="common">Peanut</name>
    <dbReference type="NCBI Taxonomy" id="3818"/>
    <lineage>
        <taxon>Eukaryota</taxon>
        <taxon>Viridiplantae</taxon>
        <taxon>Streptophyta</taxon>
        <taxon>Embryophyta</taxon>
        <taxon>Tracheophyta</taxon>
        <taxon>Spermatophyta</taxon>
        <taxon>Magnoliopsida</taxon>
        <taxon>eudicotyledons</taxon>
        <taxon>Gunneridae</taxon>
        <taxon>Pentapetalae</taxon>
        <taxon>rosids</taxon>
        <taxon>fabids</taxon>
        <taxon>Fabales</taxon>
        <taxon>Fabaceae</taxon>
        <taxon>Papilionoideae</taxon>
        <taxon>50 kb inversion clade</taxon>
        <taxon>dalbergioids sensu lato</taxon>
        <taxon>Dalbergieae</taxon>
        <taxon>Pterocarpus clade</taxon>
        <taxon>Arachis</taxon>
    </lineage>
</organism>
<proteinExistence type="inferred from homology"/>
<evidence type="ECO:0000256" key="1">
    <source>
        <dbReference type="ARBA" id="ARBA00004167"/>
    </source>
</evidence>
<protein>
    <submittedName>
        <fullName evidence="9">Uncharacterized protein</fullName>
    </submittedName>
</protein>
<dbReference type="STRING" id="3818.A0A445DVG6"/>
<sequence>MLKVKFLCAEECDYFSGDWVPNPFGPFYTNETCSHIESHQNCLKNGRPDRKFLYWRWAPRGYELPLFDARKFLNMMHGKVWALIGDSISRNHVQSLICILSTLMFLGRGSNIVNPASWKRIKHIRIYDAKAKKRSIKNTKTGICIRTRIKSIRSTNIVTKIKTEAKTRRRTRTYVELRLTLINGAQFFQLLPASPMESAHNRSTSESSSFESPDFDHTAIEEFVAERNPPTANVDCNSRSLRLQRMRSLLMCCEKCVEMIDVLIAVPLNLIWHH</sequence>
<dbReference type="Pfam" id="PF14416">
    <property type="entry name" value="PMR5N"/>
    <property type="match status" value="1"/>
</dbReference>
<dbReference type="InterPro" id="IPR025846">
    <property type="entry name" value="TBL_N"/>
</dbReference>
<evidence type="ECO:0000259" key="8">
    <source>
        <dbReference type="Pfam" id="PF14416"/>
    </source>
</evidence>
<keyword evidence="3" id="KW-0812">Transmembrane</keyword>
<keyword evidence="4" id="KW-0735">Signal-anchor</keyword>
<feature type="domain" description="Trichome birefringence-like N-terminal" evidence="8">
    <location>
        <begin position="10"/>
        <end position="61"/>
    </location>
</feature>
<dbReference type="AlphaFoldDB" id="A0A445DVG6"/>
<dbReference type="PANTHER" id="PTHR32285">
    <property type="entry name" value="PROTEIN TRICHOME BIREFRINGENCE-LIKE 9-RELATED"/>
    <property type="match status" value="1"/>
</dbReference>